<evidence type="ECO:0000256" key="2">
    <source>
        <dbReference type="ARBA" id="ARBA00023002"/>
    </source>
</evidence>
<comment type="cofactor">
    <cofactor evidence="1">
        <name>Fe(2+)</name>
        <dbReference type="ChEBI" id="CHEBI:29033"/>
    </cofactor>
</comment>
<evidence type="ECO:0000256" key="1">
    <source>
        <dbReference type="ARBA" id="ARBA00001954"/>
    </source>
</evidence>
<comment type="caution">
    <text evidence="5">The sequence shown here is derived from an EMBL/GenBank/DDBJ whole genome shotgun (WGS) entry which is preliminary data.</text>
</comment>
<keyword evidence="2" id="KW-0560">Oxidoreductase</keyword>
<proteinExistence type="predicted"/>
<evidence type="ECO:0000259" key="4">
    <source>
        <dbReference type="Pfam" id="PF02668"/>
    </source>
</evidence>
<dbReference type="SUPFAM" id="SSF51197">
    <property type="entry name" value="Clavaminate synthase-like"/>
    <property type="match status" value="1"/>
</dbReference>
<dbReference type="OrthoDB" id="979809at2"/>
<dbReference type="AlphaFoldDB" id="A0A2V1GY53"/>
<sequence>MKSQALSNTTQAINKIETYGYKLFSSSDLLLAKETIKQLGKILFTTEVKVNFGSKNLVTSDRALPLHTDHHAIDYIAWQCHQQTSVGGHTLLLDTTSIIKRFSDDELDALKQIDLYEHKVFDQDKSTHPLITQTESKLFNIYFSFWLVNEQDRSHPAVKKLTQLIKISKPIKFKLQPGQLLVINNRRMLHGRTAIEGNKERHLTRHWLKAI</sequence>
<dbReference type="InterPro" id="IPR042098">
    <property type="entry name" value="TauD-like_sf"/>
</dbReference>
<reference evidence="5 6" key="1">
    <citation type="submission" date="2018-04" db="EMBL/GenBank/DDBJ databases">
        <title>Thalassorhabdus spongiae gen. nov., sp. nov., isolated from a marine sponge in South-West Iceland.</title>
        <authorList>
            <person name="Knobloch S."/>
            <person name="Daussin A."/>
            <person name="Johannsson R."/>
            <person name="Marteinsson V.T."/>
        </authorList>
    </citation>
    <scope>NUCLEOTIDE SEQUENCE [LARGE SCALE GENOMIC DNA]</scope>
    <source>
        <strain evidence="5 6">Hp12</strain>
    </source>
</reference>
<accession>A0A2V1GY53</accession>
<evidence type="ECO:0000313" key="5">
    <source>
        <dbReference type="EMBL" id="PVZ72014.1"/>
    </source>
</evidence>
<dbReference type="EMBL" id="QDDL01000001">
    <property type="protein sequence ID" value="PVZ72014.1"/>
    <property type="molecule type" value="Genomic_DNA"/>
</dbReference>
<keyword evidence="6" id="KW-1185">Reference proteome</keyword>
<dbReference type="GO" id="GO:0017000">
    <property type="term" value="P:antibiotic biosynthetic process"/>
    <property type="evidence" value="ECO:0007669"/>
    <property type="project" value="UniProtKB-KW"/>
</dbReference>
<dbReference type="GO" id="GO:0016706">
    <property type="term" value="F:2-oxoglutarate-dependent dioxygenase activity"/>
    <property type="evidence" value="ECO:0007669"/>
    <property type="project" value="UniProtKB-ARBA"/>
</dbReference>
<dbReference type="InterPro" id="IPR003819">
    <property type="entry name" value="TauD/TfdA-like"/>
</dbReference>
<dbReference type="Gene3D" id="3.60.130.10">
    <property type="entry name" value="Clavaminate synthase-like"/>
    <property type="match status" value="1"/>
</dbReference>
<gene>
    <name evidence="5" type="ORF">DC094_03060</name>
</gene>
<name>A0A2V1GY53_9GAMM</name>
<protein>
    <recommendedName>
        <fullName evidence="4">TauD/TfdA-like domain-containing protein</fullName>
    </recommendedName>
</protein>
<dbReference type="Proteomes" id="UP000244906">
    <property type="component" value="Unassembled WGS sequence"/>
</dbReference>
<dbReference type="InterPro" id="IPR050411">
    <property type="entry name" value="AlphaKG_dependent_hydroxylases"/>
</dbReference>
<dbReference type="PANTHER" id="PTHR10696:SF56">
    <property type="entry name" value="TAUD_TFDA-LIKE DOMAIN-CONTAINING PROTEIN"/>
    <property type="match status" value="1"/>
</dbReference>
<feature type="domain" description="TauD/TfdA-like" evidence="4">
    <location>
        <begin position="59"/>
        <end position="207"/>
    </location>
</feature>
<dbReference type="Pfam" id="PF02668">
    <property type="entry name" value="TauD"/>
    <property type="match status" value="1"/>
</dbReference>
<evidence type="ECO:0000256" key="3">
    <source>
        <dbReference type="ARBA" id="ARBA00023194"/>
    </source>
</evidence>
<keyword evidence="3" id="KW-0045">Antibiotic biosynthesis</keyword>
<evidence type="ECO:0000313" key="6">
    <source>
        <dbReference type="Proteomes" id="UP000244906"/>
    </source>
</evidence>
<dbReference type="RefSeq" id="WP_116685601.1">
    <property type="nucleotide sequence ID" value="NZ_CAWNYD010000001.1"/>
</dbReference>
<organism evidence="5 6">
    <name type="scientific">Pelagibaculum spongiae</name>
    <dbReference type="NCBI Taxonomy" id="2080658"/>
    <lineage>
        <taxon>Bacteria</taxon>
        <taxon>Pseudomonadati</taxon>
        <taxon>Pseudomonadota</taxon>
        <taxon>Gammaproteobacteria</taxon>
        <taxon>Oceanospirillales</taxon>
        <taxon>Pelagibaculum</taxon>
    </lineage>
</organism>
<dbReference type="PANTHER" id="PTHR10696">
    <property type="entry name" value="GAMMA-BUTYROBETAINE HYDROXYLASE-RELATED"/>
    <property type="match status" value="1"/>
</dbReference>